<sequence>MESGSNRKYVYIVVCASALFTCGVSQISIISGNTTENRTTFAGLAYVTQFDNTNYTVAKFLGIAYARPPLGEKRFSKPEPVDHGNMTYDATQFKSICYQRAAPNDGCQKGNTMAEDCLYLNIYVPLPSINPLTVSSTESSVSNASLPTMLLPEVQDKFPVFVFIHGGAYVDGNGNCYSGSVLAAFGEIIVVTINYRLNVFGFISTDDDIIPANLGLWDQHEAIKWVSENVHIFGGDPTRITVGGHSSGAYSAVFQGLFPGNDNLFHRVISQSGTPASPKGIFLKSYTTARNLATSLGCNITGAANTSSEIKSCLMKQDATRLAEAVVPPIVPFSLGIAPTIDGNFVAVDPFTILERPSERDPALKIPDGFRGKDLLIGFTAEDGEVILRLRAREKVLETNNMSFISELLRSPLSREAWMQLIFEILAESSDDRVDDVLIGAVLDKYMDWSAPDDLVVLSNRVVRMLTDVVFAIPAVNTALSHVLSSHNITLSMPGDGNSTGINSIATNSTAANTTAANSDATSGTGGTTFLYRFTLPITNEQYTRKYISWLSGTEHSDEIPFVFGQIVSNGSVRIAKTVMKYWSNFVKTG</sequence>
<dbReference type="InterPro" id="IPR051093">
    <property type="entry name" value="Neuroligin/BSAL"/>
</dbReference>
<comment type="similarity">
    <text evidence="1 4">Belongs to the type-B carboxylesterase/lipase family.</text>
</comment>
<accession>A0AAV2I7V2</accession>
<gene>
    <name evidence="7" type="ORF">GSLYS_00015770001</name>
</gene>
<dbReference type="InterPro" id="IPR029058">
    <property type="entry name" value="AB_hydrolase_fold"/>
</dbReference>
<keyword evidence="5" id="KW-1133">Transmembrane helix</keyword>
<dbReference type="EMBL" id="CAXITT010000473">
    <property type="protein sequence ID" value="CAL1542164.1"/>
    <property type="molecule type" value="Genomic_DNA"/>
</dbReference>
<dbReference type="Proteomes" id="UP001497497">
    <property type="component" value="Unassembled WGS sequence"/>
</dbReference>
<feature type="domain" description="Carboxylesterase type B" evidence="6">
    <location>
        <begin position="504"/>
        <end position="590"/>
    </location>
</feature>
<keyword evidence="2" id="KW-0732">Signal</keyword>
<dbReference type="PANTHER" id="PTHR43903">
    <property type="entry name" value="NEUROLIGIN"/>
    <property type="match status" value="1"/>
</dbReference>
<name>A0AAV2I7V2_LYMST</name>
<dbReference type="InterPro" id="IPR002018">
    <property type="entry name" value="CarbesteraseB"/>
</dbReference>
<dbReference type="Gene3D" id="3.40.50.1820">
    <property type="entry name" value="alpha/beta hydrolase"/>
    <property type="match status" value="1"/>
</dbReference>
<proteinExistence type="inferred from homology"/>
<evidence type="ECO:0000256" key="3">
    <source>
        <dbReference type="ARBA" id="ARBA00022801"/>
    </source>
</evidence>
<keyword evidence="5" id="KW-0472">Membrane</keyword>
<keyword evidence="8" id="KW-1185">Reference proteome</keyword>
<dbReference type="EC" id="3.1.1.-" evidence="4"/>
<protein>
    <recommendedName>
        <fullName evidence="4">Carboxylic ester hydrolase</fullName>
        <ecNumber evidence="4">3.1.1.-</ecNumber>
    </recommendedName>
</protein>
<dbReference type="Pfam" id="PF00135">
    <property type="entry name" value="COesterase"/>
    <property type="match status" value="2"/>
</dbReference>
<organism evidence="7 8">
    <name type="scientific">Lymnaea stagnalis</name>
    <name type="common">Great pond snail</name>
    <name type="synonym">Helix stagnalis</name>
    <dbReference type="NCBI Taxonomy" id="6523"/>
    <lineage>
        <taxon>Eukaryota</taxon>
        <taxon>Metazoa</taxon>
        <taxon>Spiralia</taxon>
        <taxon>Lophotrochozoa</taxon>
        <taxon>Mollusca</taxon>
        <taxon>Gastropoda</taxon>
        <taxon>Heterobranchia</taxon>
        <taxon>Euthyneura</taxon>
        <taxon>Panpulmonata</taxon>
        <taxon>Hygrophila</taxon>
        <taxon>Lymnaeoidea</taxon>
        <taxon>Lymnaeidae</taxon>
        <taxon>Lymnaea</taxon>
    </lineage>
</organism>
<evidence type="ECO:0000259" key="6">
    <source>
        <dbReference type="Pfam" id="PF00135"/>
    </source>
</evidence>
<dbReference type="AlphaFoldDB" id="A0AAV2I7V2"/>
<keyword evidence="5" id="KW-0812">Transmembrane</keyword>
<reference evidence="7 8" key="1">
    <citation type="submission" date="2024-04" db="EMBL/GenBank/DDBJ databases">
        <authorList>
            <consortium name="Genoscope - CEA"/>
            <person name="William W."/>
        </authorList>
    </citation>
    <scope>NUCLEOTIDE SEQUENCE [LARGE SCALE GENOMIC DNA]</scope>
</reference>
<keyword evidence="3 4" id="KW-0378">Hydrolase</keyword>
<evidence type="ECO:0000256" key="4">
    <source>
        <dbReference type="RuleBase" id="RU361235"/>
    </source>
</evidence>
<evidence type="ECO:0000256" key="1">
    <source>
        <dbReference type="ARBA" id="ARBA00005964"/>
    </source>
</evidence>
<evidence type="ECO:0000256" key="5">
    <source>
        <dbReference type="SAM" id="Phobius"/>
    </source>
</evidence>
<dbReference type="PROSITE" id="PS00122">
    <property type="entry name" value="CARBOXYLESTERASE_B_1"/>
    <property type="match status" value="1"/>
</dbReference>
<evidence type="ECO:0000313" key="7">
    <source>
        <dbReference type="EMBL" id="CAL1542164.1"/>
    </source>
</evidence>
<dbReference type="SUPFAM" id="SSF53474">
    <property type="entry name" value="alpha/beta-Hydrolases"/>
    <property type="match status" value="1"/>
</dbReference>
<comment type="caution">
    <text evidence="7">The sequence shown here is derived from an EMBL/GenBank/DDBJ whole genome shotgun (WGS) entry which is preliminary data.</text>
</comment>
<feature type="transmembrane region" description="Helical" evidence="5">
    <location>
        <begin position="9"/>
        <end position="29"/>
    </location>
</feature>
<evidence type="ECO:0000313" key="8">
    <source>
        <dbReference type="Proteomes" id="UP001497497"/>
    </source>
</evidence>
<dbReference type="InterPro" id="IPR019826">
    <property type="entry name" value="Carboxylesterase_B_AS"/>
</dbReference>
<dbReference type="PROSITE" id="PS00941">
    <property type="entry name" value="CARBOXYLESTERASE_B_2"/>
    <property type="match status" value="1"/>
</dbReference>
<evidence type="ECO:0000256" key="2">
    <source>
        <dbReference type="ARBA" id="ARBA00022729"/>
    </source>
</evidence>
<feature type="domain" description="Carboxylesterase type B" evidence="6">
    <location>
        <begin position="51"/>
        <end position="483"/>
    </location>
</feature>
<dbReference type="InterPro" id="IPR019819">
    <property type="entry name" value="Carboxylesterase_B_CS"/>
</dbReference>
<dbReference type="GO" id="GO:0016787">
    <property type="term" value="F:hydrolase activity"/>
    <property type="evidence" value="ECO:0007669"/>
    <property type="project" value="UniProtKB-KW"/>
</dbReference>